<dbReference type="Proteomes" id="UP000286097">
    <property type="component" value="Unassembled WGS sequence"/>
</dbReference>
<gene>
    <name evidence="2" type="ORF">DD237_000067</name>
    <name evidence="1" type="ORF">DD238_000844</name>
</gene>
<evidence type="ECO:0000313" key="2">
    <source>
        <dbReference type="EMBL" id="RQM18306.1"/>
    </source>
</evidence>
<dbReference type="EMBL" id="QKXF01000081">
    <property type="protein sequence ID" value="RQM18306.1"/>
    <property type="molecule type" value="Genomic_DNA"/>
</dbReference>
<dbReference type="VEuPathDB" id="FungiDB:DD237_000067"/>
<evidence type="ECO:0000313" key="3">
    <source>
        <dbReference type="Proteomes" id="UP000282087"/>
    </source>
</evidence>
<evidence type="ECO:0000313" key="4">
    <source>
        <dbReference type="Proteomes" id="UP000286097"/>
    </source>
</evidence>
<organism evidence="1 3">
    <name type="scientific">Peronospora effusa</name>
    <dbReference type="NCBI Taxonomy" id="542832"/>
    <lineage>
        <taxon>Eukaryota</taxon>
        <taxon>Sar</taxon>
        <taxon>Stramenopiles</taxon>
        <taxon>Oomycota</taxon>
        <taxon>Peronosporomycetes</taxon>
        <taxon>Peronosporales</taxon>
        <taxon>Peronosporaceae</taxon>
        <taxon>Peronospora</taxon>
    </lineage>
</organism>
<keyword evidence="3" id="KW-1185">Reference proteome</keyword>
<protein>
    <submittedName>
        <fullName evidence="1">Uncharacterized protein</fullName>
    </submittedName>
</protein>
<dbReference type="EMBL" id="QLLG01000800">
    <property type="protein sequence ID" value="RMX62276.1"/>
    <property type="molecule type" value="Genomic_DNA"/>
</dbReference>
<accession>A0A3M6VAG2</accession>
<sequence>MRRLGRVTAAARHCSGFVIKRCFNDKCVASTAASDRWDHTRTALPGAVAAICEEADVGVAAVLSCFRSLKLDPQNANKKHEEMFDQAVEIVGAKKFEQQKQYVQDEVAKQVQSCFEAVLKMPKDSEKNAPKMSLSGFERNTEVEEKLGISDNFQKLFGFTLNVEKSSVPDAGEGVKLYGSASIGSLVVCSRLVVATNF</sequence>
<evidence type="ECO:0000313" key="1">
    <source>
        <dbReference type="EMBL" id="RMX62276.1"/>
    </source>
</evidence>
<comment type="caution">
    <text evidence="1">The sequence shown here is derived from an EMBL/GenBank/DDBJ whole genome shotgun (WGS) entry which is preliminary data.</text>
</comment>
<dbReference type="AlphaFoldDB" id="A0A3M6VAG2"/>
<dbReference type="Proteomes" id="UP000282087">
    <property type="component" value="Unassembled WGS sequence"/>
</dbReference>
<proteinExistence type="predicted"/>
<name>A0A3M6VAG2_9STRA</name>
<reference evidence="3 4" key="1">
    <citation type="submission" date="2018-06" db="EMBL/GenBank/DDBJ databases">
        <title>Comparative genomics of downy mildews reveals potential adaptations to biotrophy.</title>
        <authorList>
            <person name="Fletcher K."/>
            <person name="Klosterman S.J."/>
            <person name="Derevnina L."/>
            <person name="Martin F."/>
            <person name="Koike S."/>
            <person name="Reyes Chin-Wo S."/>
            <person name="Mou B."/>
            <person name="Michelmore R."/>
        </authorList>
    </citation>
    <scope>NUCLEOTIDE SEQUENCE [LARGE SCALE GENOMIC DNA]</scope>
    <source>
        <strain evidence="2 4">R13</strain>
        <strain evidence="1 3">R14</strain>
    </source>
</reference>